<dbReference type="RefSeq" id="WP_106188654.1">
    <property type="nucleotide sequence ID" value="NZ_PVTF01000005.1"/>
</dbReference>
<accession>A0A2T0T7P0</accession>
<dbReference type="PROSITE" id="PS50075">
    <property type="entry name" value="CARRIER"/>
    <property type="match status" value="1"/>
</dbReference>
<proteinExistence type="predicted"/>
<dbReference type="EMBL" id="PVTF01000005">
    <property type="protein sequence ID" value="PRY41661.1"/>
    <property type="molecule type" value="Genomic_DNA"/>
</dbReference>
<dbReference type="PANTHER" id="PTHR45527">
    <property type="entry name" value="NONRIBOSOMAL PEPTIDE SYNTHETASE"/>
    <property type="match status" value="1"/>
</dbReference>
<comment type="caution">
    <text evidence="5">The sequence shown here is derived from an EMBL/GenBank/DDBJ whole genome shotgun (WGS) entry which is preliminary data.</text>
</comment>
<evidence type="ECO:0000256" key="1">
    <source>
        <dbReference type="ARBA" id="ARBA00022450"/>
    </source>
</evidence>
<feature type="domain" description="Carrier" evidence="4">
    <location>
        <begin position="26"/>
        <end position="101"/>
    </location>
</feature>
<evidence type="ECO:0000313" key="6">
    <source>
        <dbReference type="Proteomes" id="UP000239494"/>
    </source>
</evidence>
<evidence type="ECO:0000256" key="3">
    <source>
        <dbReference type="SAM" id="MobiDB-lite"/>
    </source>
</evidence>
<keyword evidence="2" id="KW-0597">Phosphoprotein</keyword>
<evidence type="ECO:0000256" key="2">
    <source>
        <dbReference type="ARBA" id="ARBA00022553"/>
    </source>
</evidence>
<dbReference type="Proteomes" id="UP000239494">
    <property type="component" value="Unassembled WGS sequence"/>
</dbReference>
<name>A0A2T0T7P0_9PSEU</name>
<dbReference type="GO" id="GO:0005829">
    <property type="term" value="C:cytosol"/>
    <property type="evidence" value="ECO:0007669"/>
    <property type="project" value="TreeGrafter"/>
</dbReference>
<reference evidence="5 6" key="1">
    <citation type="submission" date="2018-03" db="EMBL/GenBank/DDBJ databases">
        <title>Genomic Encyclopedia of Archaeal and Bacterial Type Strains, Phase II (KMG-II): from individual species to whole genera.</title>
        <authorList>
            <person name="Goeker M."/>
        </authorList>
    </citation>
    <scope>NUCLEOTIDE SEQUENCE [LARGE SCALE GENOMIC DNA]</scope>
    <source>
        <strain evidence="5 6">DSM 44720</strain>
    </source>
</reference>
<protein>
    <submittedName>
        <fullName evidence="5">Phosphopantetheine binding protein</fullName>
    </submittedName>
</protein>
<evidence type="ECO:0000313" key="5">
    <source>
        <dbReference type="EMBL" id="PRY41661.1"/>
    </source>
</evidence>
<dbReference type="GO" id="GO:0044550">
    <property type="term" value="P:secondary metabolite biosynthetic process"/>
    <property type="evidence" value="ECO:0007669"/>
    <property type="project" value="TreeGrafter"/>
</dbReference>
<dbReference type="Gene3D" id="1.10.1200.10">
    <property type="entry name" value="ACP-like"/>
    <property type="match status" value="1"/>
</dbReference>
<dbReference type="PROSITE" id="PS00012">
    <property type="entry name" value="PHOSPHOPANTETHEINE"/>
    <property type="match status" value="1"/>
</dbReference>
<dbReference type="PANTHER" id="PTHR45527:SF1">
    <property type="entry name" value="FATTY ACID SYNTHASE"/>
    <property type="match status" value="1"/>
</dbReference>
<dbReference type="InterPro" id="IPR009081">
    <property type="entry name" value="PP-bd_ACP"/>
</dbReference>
<dbReference type="SUPFAM" id="SSF47336">
    <property type="entry name" value="ACP-like"/>
    <property type="match status" value="1"/>
</dbReference>
<dbReference type="OrthoDB" id="2085352at2"/>
<keyword evidence="1" id="KW-0596">Phosphopantetheine</keyword>
<organism evidence="5 6">
    <name type="scientific">Umezawaea tangerina</name>
    <dbReference type="NCBI Taxonomy" id="84725"/>
    <lineage>
        <taxon>Bacteria</taxon>
        <taxon>Bacillati</taxon>
        <taxon>Actinomycetota</taxon>
        <taxon>Actinomycetes</taxon>
        <taxon>Pseudonocardiales</taxon>
        <taxon>Pseudonocardiaceae</taxon>
        <taxon>Umezawaea</taxon>
    </lineage>
</organism>
<dbReference type="GO" id="GO:0031177">
    <property type="term" value="F:phosphopantetheine binding"/>
    <property type="evidence" value="ECO:0007669"/>
    <property type="project" value="TreeGrafter"/>
</dbReference>
<evidence type="ECO:0000259" key="4">
    <source>
        <dbReference type="PROSITE" id="PS50075"/>
    </source>
</evidence>
<dbReference type="InterPro" id="IPR006162">
    <property type="entry name" value="Ppantetheine_attach_site"/>
</dbReference>
<dbReference type="Pfam" id="PF00550">
    <property type="entry name" value="PP-binding"/>
    <property type="match status" value="1"/>
</dbReference>
<sequence length="104" mass="10996">MESAPQVIHPQGGQDKTAQHHDAPSGSTAPLVDQILALWGELLNRPGIGADDEFFALGGNSLTGIKIIERVALDHGVQLSVRDFYLAQTPARVAGLIEQGRSGT</sequence>
<feature type="region of interest" description="Disordered" evidence="3">
    <location>
        <begin position="1"/>
        <end position="28"/>
    </location>
</feature>
<dbReference type="InterPro" id="IPR036736">
    <property type="entry name" value="ACP-like_sf"/>
</dbReference>
<gene>
    <name evidence="5" type="ORF">CLV43_105419</name>
</gene>
<dbReference type="AlphaFoldDB" id="A0A2T0T7P0"/>
<dbReference type="GO" id="GO:0043041">
    <property type="term" value="P:amino acid activation for nonribosomal peptide biosynthetic process"/>
    <property type="evidence" value="ECO:0007669"/>
    <property type="project" value="TreeGrafter"/>
</dbReference>
<keyword evidence="6" id="KW-1185">Reference proteome</keyword>